<dbReference type="EMBL" id="JAMPKX010000003">
    <property type="protein sequence ID" value="MEP0947234.1"/>
    <property type="molecule type" value="Genomic_DNA"/>
</dbReference>
<name>A0ABV0K381_9CYAN</name>
<sequence length="45" mass="4949">MPVCKGRAIALKYGPIVDTALIPLPKRSNTQRENKTIKQGEVPSE</sequence>
<proteinExistence type="predicted"/>
<comment type="caution">
    <text evidence="2">The sequence shown here is derived from an EMBL/GenBank/DDBJ whole genome shotgun (WGS) entry which is preliminary data.</text>
</comment>
<accession>A0ABV0K381</accession>
<dbReference type="Proteomes" id="UP001482513">
    <property type="component" value="Unassembled WGS sequence"/>
</dbReference>
<organism evidence="2 3">
    <name type="scientific">Leptolyngbya subtilissima DQ-A4</name>
    <dbReference type="NCBI Taxonomy" id="2933933"/>
    <lineage>
        <taxon>Bacteria</taxon>
        <taxon>Bacillati</taxon>
        <taxon>Cyanobacteriota</taxon>
        <taxon>Cyanophyceae</taxon>
        <taxon>Leptolyngbyales</taxon>
        <taxon>Leptolyngbyaceae</taxon>
        <taxon>Leptolyngbya group</taxon>
        <taxon>Leptolyngbya</taxon>
    </lineage>
</organism>
<evidence type="ECO:0000313" key="2">
    <source>
        <dbReference type="EMBL" id="MEP0947234.1"/>
    </source>
</evidence>
<protein>
    <submittedName>
        <fullName evidence="2">Uncharacterized protein</fullName>
    </submittedName>
</protein>
<gene>
    <name evidence="2" type="ORF">NC992_10160</name>
</gene>
<evidence type="ECO:0000256" key="1">
    <source>
        <dbReference type="SAM" id="MobiDB-lite"/>
    </source>
</evidence>
<evidence type="ECO:0000313" key="3">
    <source>
        <dbReference type="Proteomes" id="UP001482513"/>
    </source>
</evidence>
<keyword evidence="3" id="KW-1185">Reference proteome</keyword>
<reference evidence="2 3" key="1">
    <citation type="submission" date="2022-04" db="EMBL/GenBank/DDBJ databases">
        <title>Positive selection, recombination, and allopatry shape intraspecific diversity of widespread and dominant cyanobacteria.</title>
        <authorList>
            <person name="Wei J."/>
            <person name="Shu W."/>
            <person name="Hu C."/>
        </authorList>
    </citation>
    <scope>NUCLEOTIDE SEQUENCE [LARGE SCALE GENOMIC DNA]</scope>
    <source>
        <strain evidence="2 3">DQ-A4</strain>
    </source>
</reference>
<feature type="region of interest" description="Disordered" evidence="1">
    <location>
        <begin position="25"/>
        <end position="45"/>
    </location>
</feature>